<dbReference type="Proteomes" id="UP000078336">
    <property type="component" value="Unassembled WGS sequence"/>
</dbReference>
<reference evidence="5 6" key="1">
    <citation type="submission" date="2016-03" db="EMBL/GenBank/DDBJ databases">
        <title>Spore heat resistance.</title>
        <authorList>
            <person name="Boekhorst J."/>
            <person name="Berendsen E.M."/>
            <person name="Wells-Bennik M.H."/>
            <person name="Kuipers O.P."/>
        </authorList>
    </citation>
    <scope>NUCLEOTIDE SEQUENCE [LARGE SCALE GENOMIC DNA]</scope>
    <source>
        <strain evidence="5 6">AF16</strain>
    </source>
</reference>
<dbReference type="Pfam" id="PF01420">
    <property type="entry name" value="Methylase_S"/>
    <property type="match status" value="2"/>
</dbReference>
<dbReference type="SUPFAM" id="SSF116734">
    <property type="entry name" value="DNA methylase specificity domain"/>
    <property type="match status" value="2"/>
</dbReference>
<evidence type="ECO:0000313" key="5">
    <source>
        <dbReference type="EMBL" id="OAO77184.1"/>
    </source>
</evidence>
<evidence type="ECO:0000256" key="1">
    <source>
        <dbReference type="ARBA" id="ARBA00010923"/>
    </source>
</evidence>
<feature type="domain" description="Type I restriction modification DNA specificity" evidence="4">
    <location>
        <begin position="2"/>
        <end position="165"/>
    </location>
</feature>
<protein>
    <submittedName>
        <fullName evidence="5">Type I restriction-modification system specificity subunit S</fullName>
    </submittedName>
</protein>
<name>A0A178T7S8_9BACL</name>
<dbReference type="InterPro" id="IPR044946">
    <property type="entry name" value="Restrct_endonuc_typeI_TRD_sf"/>
</dbReference>
<dbReference type="RefSeq" id="WP_064214421.1">
    <property type="nucleotide sequence ID" value="NZ_JABJUX010000069.1"/>
</dbReference>
<dbReference type="CDD" id="cd17278">
    <property type="entry name" value="RMtype1_S_LdeBORF1052P-TRD2-CR2"/>
    <property type="match status" value="1"/>
</dbReference>
<dbReference type="PANTHER" id="PTHR30408">
    <property type="entry name" value="TYPE-1 RESTRICTION ENZYME ECOKI SPECIFICITY PROTEIN"/>
    <property type="match status" value="1"/>
</dbReference>
<dbReference type="InterPro" id="IPR052021">
    <property type="entry name" value="Type-I_RS_S_subunit"/>
</dbReference>
<dbReference type="Gene3D" id="3.90.220.20">
    <property type="entry name" value="DNA methylase specificity domains"/>
    <property type="match status" value="2"/>
</dbReference>
<keyword evidence="6" id="KW-1185">Reference proteome</keyword>
<gene>
    <name evidence="5" type="ORF">TAF16_2218</name>
</gene>
<dbReference type="InterPro" id="IPR000055">
    <property type="entry name" value="Restrct_endonuc_typeI_TRD"/>
</dbReference>
<evidence type="ECO:0000256" key="3">
    <source>
        <dbReference type="ARBA" id="ARBA00023125"/>
    </source>
</evidence>
<evidence type="ECO:0000256" key="2">
    <source>
        <dbReference type="ARBA" id="ARBA00022747"/>
    </source>
</evidence>
<dbReference type="AlphaFoldDB" id="A0A178T7S8"/>
<feature type="domain" description="Type I restriction modification DNA specificity" evidence="4">
    <location>
        <begin position="186"/>
        <end position="368"/>
    </location>
</feature>
<sequence length="389" mass="44596">MMMKKIGEVCELVSGYAFKSSEFKLDSQKGLPIIRIQNVGNPSSDFVYWESSYDEKFLVNEEDILLSLSGSVKVDIWKGPKALLNQRIVKIIPKSCVNKKWIYWAIHKKIDDISNIGKKSIINNISVNELKKLDIYVPNLEQQNAIVSVLNKAQELIDKRKAQIEALDQLTQSVFLEMFGDPVSNPKGWPVSNLGNSIKITGGYAFKSSEFEDVGVPVIKIGTVNKGYFDFSTLSYVPEITEKYKKYIIYPGDLLITLTGTVGKEDYGNVCIVPNNFKYYLLNQRVAKIEPIKDFETIYLFYCFKQKKFKNMLTKLSRGIRQANISNEDIKSLMVPLPPLFLQKKFAEIDKQINREKTLLQESLIELEKIFHSLMQRAFKGELFNDKCM</sequence>
<dbReference type="OrthoDB" id="9795776at2"/>
<dbReference type="PANTHER" id="PTHR30408:SF12">
    <property type="entry name" value="TYPE I RESTRICTION ENZYME MJAVIII SPECIFICITY SUBUNIT"/>
    <property type="match status" value="1"/>
</dbReference>
<keyword evidence="3" id="KW-0238">DNA-binding</keyword>
<keyword evidence="2" id="KW-0680">Restriction system</keyword>
<organism evidence="5 6">
    <name type="scientific">Anoxybacillus flavithermus</name>
    <dbReference type="NCBI Taxonomy" id="33934"/>
    <lineage>
        <taxon>Bacteria</taxon>
        <taxon>Bacillati</taxon>
        <taxon>Bacillota</taxon>
        <taxon>Bacilli</taxon>
        <taxon>Bacillales</taxon>
        <taxon>Anoxybacillaceae</taxon>
        <taxon>Anoxybacillus</taxon>
    </lineage>
</organism>
<accession>A0A178T7S8</accession>
<dbReference type="PATRIC" id="fig|33934.7.peg.2502"/>
<evidence type="ECO:0000259" key="4">
    <source>
        <dbReference type="Pfam" id="PF01420"/>
    </source>
</evidence>
<evidence type="ECO:0000313" key="6">
    <source>
        <dbReference type="Proteomes" id="UP000078336"/>
    </source>
</evidence>
<dbReference type="GO" id="GO:0009307">
    <property type="term" value="P:DNA restriction-modification system"/>
    <property type="evidence" value="ECO:0007669"/>
    <property type="project" value="UniProtKB-KW"/>
</dbReference>
<proteinExistence type="inferred from homology"/>
<comment type="similarity">
    <text evidence="1">Belongs to the type-I restriction system S methylase family.</text>
</comment>
<dbReference type="GO" id="GO:0003677">
    <property type="term" value="F:DNA binding"/>
    <property type="evidence" value="ECO:0007669"/>
    <property type="project" value="UniProtKB-KW"/>
</dbReference>
<comment type="caution">
    <text evidence="5">The sequence shown here is derived from an EMBL/GenBank/DDBJ whole genome shotgun (WGS) entry which is preliminary data.</text>
</comment>
<dbReference type="CDD" id="cd17254">
    <property type="entry name" value="RMtype1_S_FclI-TRD1-CR1_like"/>
    <property type="match status" value="1"/>
</dbReference>
<dbReference type="REBASE" id="165631">
    <property type="entry name" value="S.Afl16ORF2217P"/>
</dbReference>
<dbReference type="EMBL" id="LUCQ01000135">
    <property type="protein sequence ID" value="OAO77184.1"/>
    <property type="molecule type" value="Genomic_DNA"/>
</dbReference>